<evidence type="ECO:0000313" key="2">
    <source>
        <dbReference type="Proteomes" id="UP001365542"/>
    </source>
</evidence>
<reference evidence="1 2" key="1">
    <citation type="submission" date="2019-10" db="EMBL/GenBank/DDBJ databases">
        <authorList>
            <person name="Palmer J.M."/>
        </authorList>
    </citation>
    <scope>NUCLEOTIDE SEQUENCE [LARGE SCALE GENOMIC DNA]</scope>
    <source>
        <strain evidence="1 2">TWF694</strain>
    </source>
</reference>
<dbReference type="Proteomes" id="UP001365542">
    <property type="component" value="Unassembled WGS sequence"/>
</dbReference>
<accession>A0AAV9XGF0</accession>
<name>A0AAV9XGF0_9PEZI</name>
<keyword evidence="2" id="KW-1185">Reference proteome</keyword>
<dbReference type="AlphaFoldDB" id="A0AAV9XGF0"/>
<gene>
    <name evidence="1" type="ORF">TWF694_008536</name>
</gene>
<organism evidence="1 2">
    <name type="scientific">Orbilia ellipsospora</name>
    <dbReference type="NCBI Taxonomy" id="2528407"/>
    <lineage>
        <taxon>Eukaryota</taxon>
        <taxon>Fungi</taxon>
        <taxon>Dikarya</taxon>
        <taxon>Ascomycota</taxon>
        <taxon>Pezizomycotina</taxon>
        <taxon>Orbiliomycetes</taxon>
        <taxon>Orbiliales</taxon>
        <taxon>Orbiliaceae</taxon>
        <taxon>Orbilia</taxon>
    </lineage>
</organism>
<proteinExistence type="predicted"/>
<dbReference type="EMBL" id="JAVHJO010000004">
    <property type="protein sequence ID" value="KAK6541165.1"/>
    <property type="molecule type" value="Genomic_DNA"/>
</dbReference>
<sequence length="113" mass="12917">MSRNLPHGLTHIPYAALVSSLKKTQYVGEHTGTTAKKNDILPNLETKTTPTKYIEQPISRAKNVARANDLESQWFYADMSITCKPPDAIRTLNLASYNQINRGRYWDPQYYVD</sequence>
<comment type="caution">
    <text evidence="1">The sequence shown here is derived from an EMBL/GenBank/DDBJ whole genome shotgun (WGS) entry which is preliminary data.</text>
</comment>
<protein>
    <submittedName>
        <fullName evidence="1">Uncharacterized protein</fullName>
    </submittedName>
</protein>
<evidence type="ECO:0000313" key="1">
    <source>
        <dbReference type="EMBL" id="KAK6541165.1"/>
    </source>
</evidence>